<name>A0A6A6NZX7_9PEZI</name>
<evidence type="ECO:0000313" key="2">
    <source>
        <dbReference type="EMBL" id="KAF2457128.1"/>
    </source>
</evidence>
<feature type="chain" id="PRO_5025350023" description="Secreted protein" evidence="1">
    <location>
        <begin position="24"/>
        <end position="86"/>
    </location>
</feature>
<dbReference type="Proteomes" id="UP000799766">
    <property type="component" value="Unassembled WGS sequence"/>
</dbReference>
<organism evidence="2 3">
    <name type="scientific">Lineolata rhizophorae</name>
    <dbReference type="NCBI Taxonomy" id="578093"/>
    <lineage>
        <taxon>Eukaryota</taxon>
        <taxon>Fungi</taxon>
        <taxon>Dikarya</taxon>
        <taxon>Ascomycota</taxon>
        <taxon>Pezizomycotina</taxon>
        <taxon>Dothideomycetes</taxon>
        <taxon>Dothideomycetes incertae sedis</taxon>
        <taxon>Lineolatales</taxon>
        <taxon>Lineolataceae</taxon>
        <taxon>Lineolata</taxon>
    </lineage>
</organism>
<accession>A0A6A6NZX7</accession>
<keyword evidence="1" id="KW-0732">Signal</keyword>
<proteinExistence type="predicted"/>
<dbReference type="AlphaFoldDB" id="A0A6A6NZX7"/>
<evidence type="ECO:0000313" key="3">
    <source>
        <dbReference type="Proteomes" id="UP000799766"/>
    </source>
</evidence>
<keyword evidence="3" id="KW-1185">Reference proteome</keyword>
<evidence type="ECO:0000256" key="1">
    <source>
        <dbReference type="SAM" id="SignalP"/>
    </source>
</evidence>
<evidence type="ECO:0008006" key="4">
    <source>
        <dbReference type="Google" id="ProtNLM"/>
    </source>
</evidence>
<dbReference type="EMBL" id="MU001681">
    <property type="protein sequence ID" value="KAF2457128.1"/>
    <property type="molecule type" value="Genomic_DNA"/>
</dbReference>
<reference evidence="2" key="1">
    <citation type="journal article" date="2020" name="Stud. Mycol.">
        <title>101 Dothideomycetes genomes: a test case for predicting lifestyles and emergence of pathogens.</title>
        <authorList>
            <person name="Haridas S."/>
            <person name="Albert R."/>
            <person name="Binder M."/>
            <person name="Bloem J."/>
            <person name="Labutti K."/>
            <person name="Salamov A."/>
            <person name="Andreopoulos B."/>
            <person name="Baker S."/>
            <person name="Barry K."/>
            <person name="Bills G."/>
            <person name="Bluhm B."/>
            <person name="Cannon C."/>
            <person name="Castanera R."/>
            <person name="Culley D."/>
            <person name="Daum C."/>
            <person name="Ezra D."/>
            <person name="Gonzalez J."/>
            <person name="Henrissat B."/>
            <person name="Kuo A."/>
            <person name="Liang C."/>
            <person name="Lipzen A."/>
            <person name="Lutzoni F."/>
            <person name="Magnuson J."/>
            <person name="Mondo S."/>
            <person name="Nolan M."/>
            <person name="Ohm R."/>
            <person name="Pangilinan J."/>
            <person name="Park H.-J."/>
            <person name="Ramirez L."/>
            <person name="Alfaro M."/>
            <person name="Sun H."/>
            <person name="Tritt A."/>
            <person name="Yoshinaga Y."/>
            <person name="Zwiers L.-H."/>
            <person name="Turgeon B."/>
            <person name="Goodwin S."/>
            <person name="Spatafora J."/>
            <person name="Crous P."/>
            <person name="Grigoriev I."/>
        </authorList>
    </citation>
    <scope>NUCLEOTIDE SEQUENCE</scope>
    <source>
        <strain evidence="2">ATCC 16933</strain>
    </source>
</reference>
<protein>
    <recommendedName>
        <fullName evidence="4">Secreted protein</fullName>
    </recommendedName>
</protein>
<gene>
    <name evidence="2" type="ORF">BDY21DRAFT_345015</name>
</gene>
<feature type="signal peptide" evidence="1">
    <location>
        <begin position="1"/>
        <end position="23"/>
    </location>
</feature>
<sequence length="86" mass="9159">MTLRSGMPFFFFVLVCWPELADGLVGCRLLAVAGGGTMGAAGGLVSGLSRQSTCTSSKSTMVKRTMKIRNPGFLEYLFRLSVSAAF</sequence>